<dbReference type="Proteomes" id="UP000324222">
    <property type="component" value="Unassembled WGS sequence"/>
</dbReference>
<feature type="region of interest" description="Disordered" evidence="1">
    <location>
        <begin position="30"/>
        <end position="52"/>
    </location>
</feature>
<protein>
    <submittedName>
        <fullName evidence="2">Uncharacterized protein</fullName>
    </submittedName>
</protein>
<evidence type="ECO:0000313" key="3">
    <source>
        <dbReference type="Proteomes" id="UP000324222"/>
    </source>
</evidence>
<gene>
    <name evidence="2" type="ORF">E2C01_049832</name>
</gene>
<evidence type="ECO:0000256" key="1">
    <source>
        <dbReference type="SAM" id="MobiDB-lite"/>
    </source>
</evidence>
<organism evidence="2 3">
    <name type="scientific">Portunus trituberculatus</name>
    <name type="common">Swimming crab</name>
    <name type="synonym">Neptunus trituberculatus</name>
    <dbReference type="NCBI Taxonomy" id="210409"/>
    <lineage>
        <taxon>Eukaryota</taxon>
        <taxon>Metazoa</taxon>
        <taxon>Ecdysozoa</taxon>
        <taxon>Arthropoda</taxon>
        <taxon>Crustacea</taxon>
        <taxon>Multicrustacea</taxon>
        <taxon>Malacostraca</taxon>
        <taxon>Eumalacostraca</taxon>
        <taxon>Eucarida</taxon>
        <taxon>Decapoda</taxon>
        <taxon>Pleocyemata</taxon>
        <taxon>Brachyura</taxon>
        <taxon>Eubrachyura</taxon>
        <taxon>Portunoidea</taxon>
        <taxon>Portunidae</taxon>
        <taxon>Portuninae</taxon>
        <taxon>Portunus</taxon>
    </lineage>
</organism>
<proteinExistence type="predicted"/>
<keyword evidence="3" id="KW-1185">Reference proteome</keyword>
<accession>A0A5B7GEU1</accession>
<name>A0A5B7GEU1_PORTR</name>
<dbReference type="EMBL" id="VSRR010013522">
    <property type="protein sequence ID" value="MPC55887.1"/>
    <property type="molecule type" value="Genomic_DNA"/>
</dbReference>
<reference evidence="2 3" key="1">
    <citation type="submission" date="2019-05" db="EMBL/GenBank/DDBJ databases">
        <title>Another draft genome of Portunus trituberculatus and its Hox gene families provides insights of decapod evolution.</title>
        <authorList>
            <person name="Jeong J.-H."/>
            <person name="Song I."/>
            <person name="Kim S."/>
            <person name="Choi T."/>
            <person name="Kim D."/>
            <person name="Ryu S."/>
            <person name="Kim W."/>
        </authorList>
    </citation>
    <scope>NUCLEOTIDE SEQUENCE [LARGE SCALE GENOMIC DNA]</scope>
    <source>
        <tissue evidence="2">Muscle</tissue>
    </source>
</reference>
<comment type="caution">
    <text evidence="2">The sequence shown here is derived from an EMBL/GenBank/DDBJ whole genome shotgun (WGS) entry which is preliminary data.</text>
</comment>
<sequence length="141" mass="15456">MLRKTRKTMTCACSVCDPPQVEDNTTRQCVGAAAPSPRKAAPIKPAKRPTRQPLCTSVMASAFPVREDKSREVDPDGDAASEWTLVTRRKRLCFSPLPVPTASLKPDQGYVMSALQTLVEQTSRLTRDVDDLKDPDATPSQ</sequence>
<evidence type="ECO:0000313" key="2">
    <source>
        <dbReference type="EMBL" id="MPC55887.1"/>
    </source>
</evidence>
<dbReference type="AlphaFoldDB" id="A0A5B7GEU1"/>